<sequence>MRRPPKSLLPAAGVLVAGALAAGAPATAQTVAPYVQTASTARPSPTAVVMASRRNAPMIPHGGFARAYPPAEAAAPEAPAQGLTPASAWTGPNAPVYQPAPPPYPDARPAPPSWGGRVLSRGPAPAAPWNARPQQAQAYAPQGQDQAPDQGQAQVYSYVDAPAYAPPPVEAPAEAPTAYYAAAPQPPAYQPPAPPREVYRDAPIPAPVRERAAPPPPAYAPPVVQPPVEAPAPAPAPARVADAPLPAPTRRVEPPAVEAPPPPPPVPTIEAAPAPAAEAAPAPAAEAAPAYDPMAPRRDAPIFRLRAQQEAAAAAAAQAAQAAQAEAEAQARAQAEAQNQAQNQASGQPPRAAAQGGRRAAPQPASQAAAPAPTQPQPYSAAPVPPQETARYYSLHRQAGRQPDAAPLPAPTYLNALPVELDQAPASTDLAEPPAAPNLIRNQDGRVRAAPMTDDPDIL</sequence>
<dbReference type="PRINTS" id="PR01218">
    <property type="entry name" value="PSTLEXTENSIN"/>
</dbReference>
<evidence type="ECO:0000313" key="4">
    <source>
        <dbReference type="Proteomes" id="UP001549313"/>
    </source>
</evidence>
<evidence type="ECO:0000313" key="3">
    <source>
        <dbReference type="EMBL" id="MET4682856.1"/>
    </source>
</evidence>
<feature type="signal peptide" evidence="2">
    <location>
        <begin position="1"/>
        <end position="28"/>
    </location>
</feature>
<name>A0ABV2R8E1_9CAUL</name>
<dbReference type="InterPro" id="IPR003882">
    <property type="entry name" value="Pistil_extensin"/>
</dbReference>
<gene>
    <name evidence="3" type="ORF">ABIE19_000765</name>
</gene>
<keyword evidence="2" id="KW-0732">Signal</keyword>
<accession>A0ABV2R8E1</accession>
<keyword evidence="4" id="KW-1185">Reference proteome</keyword>
<proteinExistence type="predicted"/>
<feature type="chain" id="PRO_5045493369" evidence="2">
    <location>
        <begin position="29"/>
        <end position="459"/>
    </location>
</feature>
<feature type="compositionally biased region" description="Pro residues" evidence="1">
    <location>
        <begin position="98"/>
        <end position="112"/>
    </location>
</feature>
<feature type="compositionally biased region" description="Pro residues" evidence="1">
    <location>
        <begin position="213"/>
        <end position="236"/>
    </location>
</feature>
<dbReference type="RefSeq" id="WP_354087795.1">
    <property type="nucleotide sequence ID" value="NZ_JBEPTF010000001.1"/>
</dbReference>
<dbReference type="EMBL" id="JBEPTF010000001">
    <property type="protein sequence ID" value="MET4682856.1"/>
    <property type="molecule type" value="Genomic_DNA"/>
</dbReference>
<feature type="region of interest" description="Disordered" evidence="1">
    <location>
        <begin position="308"/>
        <end position="411"/>
    </location>
</feature>
<protein>
    <submittedName>
        <fullName evidence="3">Uncharacterized protein</fullName>
    </submittedName>
</protein>
<feature type="compositionally biased region" description="Low complexity" evidence="1">
    <location>
        <begin position="134"/>
        <end position="150"/>
    </location>
</feature>
<dbReference type="Proteomes" id="UP001549313">
    <property type="component" value="Unassembled WGS sequence"/>
</dbReference>
<feature type="region of interest" description="Disordered" evidence="1">
    <location>
        <begin position="72"/>
        <end position="150"/>
    </location>
</feature>
<organism evidence="3 4">
    <name type="scientific">Brevundimonas faecalis</name>
    <dbReference type="NCBI Taxonomy" id="947378"/>
    <lineage>
        <taxon>Bacteria</taxon>
        <taxon>Pseudomonadati</taxon>
        <taxon>Pseudomonadota</taxon>
        <taxon>Alphaproteobacteria</taxon>
        <taxon>Caulobacterales</taxon>
        <taxon>Caulobacteraceae</taxon>
        <taxon>Brevundimonas</taxon>
    </lineage>
</organism>
<feature type="region of interest" description="Disordered" evidence="1">
    <location>
        <begin position="428"/>
        <end position="459"/>
    </location>
</feature>
<feature type="compositionally biased region" description="Low complexity" evidence="1">
    <location>
        <begin position="308"/>
        <end position="382"/>
    </location>
</feature>
<feature type="compositionally biased region" description="Pro residues" evidence="1">
    <location>
        <begin position="257"/>
        <end position="267"/>
    </location>
</feature>
<evidence type="ECO:0000256" key="1">
    <source>
        <dbReference type="SAM" id="MobiDB-lite"/>
    </source>
</evidence>
<evidence type="ECO:0000256" key="2">
    <source>
        <dbReference type="SAM" id="SignalP"/>
    </source>
</evidence>
<comment type="caution">
    <text evidence="3">The sequence shown here is derived from an EMBL/GenBank/DDBJ whole genome shotgun (WGS) entry which is preliminary data.</text>
</comment>
<feature type="compositionally biased region" description="Low complexity" evidence="1">
    <location>
        <begin position="268"/>
        <end position="294"/>
    </location>
</feature>
<reference evidence="3 4" key="1">
    <citation type="submission" date="2024-06" db="EMBL/GenBank/DDBJ databases">
        <title>Sorghum-associated microbial communities from plants grown in Nebraska, USA.</title>
        <authorList>
            <person name="Schachtman D."/>
        </authorList>
    </citation>
    <scope>NUCLEOTIDE SEQUENCE [LARGE SCALE GENOMIC DNA]</scope>
    <source>
        <strain evidence="3 4">2814</strain>
    </source>
</reference>
<feature type="region of interest" description="Disordered" evidence="1">
    <location>
        <begin position="207"/>
        <end position="295"/>
    </location>
</feature>